<dbReference type="InterPro" id="IPR050294">
    <property type="entry name" value="RnfB_subfamily"/>
</dbReference>
<proteinExistence type="predicted"/>
<evidence type="ECO:0000256" key="4">
    <source>
        <dbReference type="ARBA" id="ARBA00022448"/>
    </source>
</evidence>
<evidence type="ECO:0000256" key="5">
    <source>
        <dbReference type="ARBA" id="ARBA00022485"/>
    </source>
</evidence>
<dbReference type="NCBIfam" id="NF045480">
    <property type="entry name" value="FdxA_Actino"/>
    <property type="match status" value="1"/>
</dbReference>
<name>A0ABW2I2D1_9ACTN</name>
<keyword evidence="7" id="KW-0677">Repeat</keyword>
<evidence type="ECO:0000313" key="14">
    <source>
        <dbReference type="EMBL" id="MFC7279063.1"/>
    </source>
</evidence>
<dbReference type="Gene3D" id="3.30.70.20">
    <property type="match status" value="1"/>
</dbReference>
<keyword evidence="8 12" id="KW-0249">Electron transport</keyword>
<evidence type="ECO:0000259" key="13">
    <source>
        <dbReference type="PROSITE" id="PS51379"/>
    </source>
</evidence>
<evidence type="ECO:0000256" key="6">
    <source>
        <dbReference type="ARBA" id="ARBA00022723"/>
    </source>
</evidence>
<evidence type="ECO:0000256" key="3">
    <source>
        <dbReference type="ARBA" id="ARBA00013529"/>
    </source>
</evidence>
<keyword evidence="10 12" id="KW-0411">Iron-sulfur</keyword>
<keyword evidence="11 12" id="KW-0003">3Fe-4S</keyword>
<reference evidence="15" key="1">
    <citation type="journal article" date="2019" name="Int. J. Syst. Evol. Microbiol.">
        <title>The Global Catalogue of Microorganisms (GCM) 10K type strain sequencing project: providing services to taxonomists for standard genome sequencing and annotation.</title>
        <authorList>
            <consortium name="The Broad Institute Genomics Platform"/>
            <consortium name="The Broad Institute Genome Sequencing Center for Infectious Disease"/>
            <person name="Wu L."/>
            <person name="Ma J."/>
        </authorList>
    </citation>
    <scope>NUCLEOTIDE SEQUENCE [LARGE SCALE GENOMIC DNA]</scope>
    <source>
        <strain evidence="15">XZYJT-10</strain>
    </source>
</reference>
<comment type="cofactor">
    <cofactor evidence="12">
        <name>[3Fe-4S] cluster</name>
        <dbReference type="ChEBI" id="CHEBI:21137"/>
    </cofactor>
    <text evidence="12">Binds 1 [3Fe-4S] cluster.</text>
</comment>
<dbReference type="InterPro" id="IPR017896">
    <property type="entry name" value="4Fe4S_Fe-S-bd"/>
</dbReference>
<evidence type="ECO:0000256" key="2">
    <source>
        <dbReference type="ARBA" id="ARBA00003532"/>
    </source>
</evidence>
<keyword evidence="4 12" id="KW-0813">Transport</keyword>
<comment type="function">
    <text evidence="2 12">Ferredoxins are iron-sulfur proteins that transfer electrons in a wide variety of metabolic reactions.</text>
</comment>
<keyword evidence="5 12" id="KW-0004">4Fe-4S</keyword>
<evidence type="ECO:0000256" key="7">
    <source>
        <dbReference type="ARBA" id="ARBA00022737"/>
    </source>
</evidence>
<gene>
    <name evidence="14" type="primary">fdxA</name>
    <name evidence="14" type="ORF">ACFQS1_34290</name>
</gene>
<dbReference type="InterPro" id="IPR000813">
    <property type="entry name" value="7Fe_ferredoxin"/>
</dbReference>
<evidence type="ECO:0000256" key="12">
    <source>
        <dbReference type="RuleBase" id="RU365098"/>
    </source>
</evidence>
<evidence type="ECO:0000256" key="1">
    <source>
        <dbReference type="ARBA" id="ARBA00001966"/>
    </source>
</evidence>
<dbReference type="PANTHER" id="PTHR42859:SF2">
    <property type="entry name" value="FERREDOXIN"/>
    <property type="match status" value="1"/>
</dbReference>
<dbReference type="EMBL" id="JBHTBJ010000043">
    <property type="protein sequence ID" value="MFC7279063.1"/>
    <property type="molecule type" value="Genomic_DNA"/>
</dbReference>
<keyword evidence="9 12" id="KW-0408">Iron</keyword>
<sequence length="114" mass="12164">MTYVIAEPCIDVVDRACVEECPVDCIYEGLRSLYIQPDECVDCGACEPVCPVEAIYYEDDLPAQWSIFAADNARFFAEPLPGTDTPIGSPGGASRLGALGRDTALVTGHGQPPP</sequence>
<comment type="cofactor">
    <cofactor evidence="1 12">
        <name>[4Fe-4S] cluster</name>
        <dbReference type="ChEBI" id="CHEBI:49883"/>
    </cofactor>
</comment>
<evidence type="ECO:0000256" key="10">
    <source>
        <dbReference type="ARBA" id="ARBA00023014"/>
    </source>
</evidence>
<dbReference type="SUPFAM" id="SSF54862">
    <property type="entry name" value="4Fe-4S ferredoxins"/>
    <property type="match status" value="1"/>
</dbReference>
<dbReference type="RefSeq" id="WP_378976176.1">
    <property type="nucleotide sequence ID" value="NZ_JBHTBJ010000043.1"/>
</dbReference>
<keyword evidence="15" id="KW-1185">Reference proteome</keyword>
<dbReference type="PRINTS" id="PR00354">
    <property type="entry name" value="7FE8SFRDOXIN"/>
</dbReference>
<organism evidence="14 15">
    <name type="scientific">Paractinoplanes rhizophilus</name>
    <dbReference type="NCBI Taxonomy" id="1416877"/>
    <lineage>
        <taxon>Bacteria</taxon>
        <taxon>Bacillati</taxon>
        <taxon>Actinomycetota</taxon>
        <taxon>Actinomycetes</taxon>
        <taxon>Micromonosporales</taxon>
        <taxon>Micromonosporaceae</taxon>
        <taxon>Paractinoplanes</taxon>
    </lineage>
</organism>
<keyword evidence="6 12" id="KW-0479">Metal-binding</keyword>
<dbReference type="PROSITE" id="PS00198">
    <property type="entry name" value="4FE4S_FER_1"/>
    <property type="match status" value="1"/>
</dbReference>
<comment type="caution">
    <text evidence="14">The sequence shown here is derived from an EMBL/GenBank/DDBJ whole genome shotgun (WGS) entry which is preliminary data.</text>
</comment>
<evidence type="ECO:0000256" key="8">
    <source>
        <dbReference type="ARBA" id="ARBA00022982"/>
    </source>
</evidence>
<evidence type="ECO:0000256" key="11">
    <source>
        <dbReference type="ARBA" id="ARBA00023291"/>
    </source>
</evidence>
<feature type="domain" description="4Fe-4S ferredoxin-type" evidence="13">
    <location>
        <begin position="31"/>
        <end position="60"/>
    </location>
</feature>
<dbReference type="InterPro" id="IPR017900">
    <property type="entry name" value="4Fe4S_Fe_S_CS"/>
</dbReference>
<dbReference type="Pfam" id="PF00037">
    <property type="entry name" value="Fer4"/>
    <property type="match status" value="1"/>
</dbReference>
<dbReference type="InterPro" id="IPR054830">
    <property type="entry name" value="FdxA_Actino"/>
</dbReference>
<dbReference type="Proteomes" id="UP001596548">
    <property type="component" value="Unassembled WGS sequence"/>
</dbReference>
<protein>
    <recommendedName>
        <fullName evidence="3 12">Ferredoxin</fullName>
    </recommendedName>
</protein>
<dbReference type="PROSITE" id="PS51379">
    <property type="entry name" value="4FE4S_FER_2"/>
    <property type="match status" value="1"/>
</dbReference>
<dbReference type="PANTHER" id="PTHR42859">
    <property type="entry name" value="OXIDOREDUCTASE"/>
    <property type="match status" value="1"/>
</dbReference>
<evidence type="ECO:0000313" key="15">
    <source>
        <dbReference type="Proteomes" id="UP001596548"/>
    </source>
</evidence>
<accession>A0ABW2I2D1</accession>
<evidence type="ECO:0000256" key="9">
    <source>
        <dbReference type="ARBA" id="ARBA00023004"/>
    </source>
</evidence>